<dbReference type="EMBL" id="BLAY01000035">
    <property type="protein sequence ID" value="GET37870.1"/>
    <property type="molecule type" value="Genomic_DNA"/>
</dbReference>
<name>A0AAV3XCR1_9CYAN</name>
<dbReference type="Proteomes" id="UP001050975">
    <property type="component" value="Unassembled WGS sequence"/>
</dbReference>
<sequence length="195" mass="22259">MAIKPSHYEALLAEYSNQQGALLLLKQHRPYLELIPSLRRPDESIITIPLPIVRLRQTAPSTKHSGVVTAGHEATSLPCDVAILMCDPEWKIKTGVEILVFIHRPQEDFSDLLSRWRQTQVWLDRGYEWIMPPRYKHILSEGAEHIHPLFVVFDETPERIKRGLKGAFLPFVIQTLNSVVEEEVPEIVSTESPPA</sequence>
<dbReference type="RefSeq" id="WP_226580085.1">
    <property type="nucleotide sequence ID" value="NZ_BLAY01000035.1"/>
</dbReference>
<comment type="caution">
    <text evidence="1">The sequence shown here is derived from an EMBL/GenBank/DDBJ whole genome shotgun (WGS) entry which is preliminary data.</text>
</comment>
<organism evidence="1 2">
    <name type="scientific">Microseira wollei NIES-4236</name>
    <dbReference type="NCBI Taxonomy" id="2530354"/>
    <lineage>
        <taxon>Bacteria</taxon>
        <taxon>Bacillati</taxon>
        <taxon>Cyanobacteriota</taxon>
        <taxon>Cyanophyceae</taxon>
        <taxon>Oscillatoriophycideae</taxon>
        <taxon>Aerosakkonematales</taxon>
        <taxon>Aerosakkonemataceae</taxon>
        <taxon>Microseira</taxon>
    </lineage>
</organism>
<protein>
    <submittedName>
        <fullName evidence="1">Uncharacterized protein</fullName>
    </submittedName>
</protein>
<reference evidence="1" key="1">
    <citation type="submission" date="2019-10" db="EMBL/GenBank/DDBJ databases">
        <title>Draft genome sequece of Microseira wollei NIES-4236.</title>
        <authorList>
            <person name="Yamaguchi H."/>
            <person name="Suzuki S."/>
            <person name="Kawachi M."/>
        </authorList>
    </citation>
    <scope>NUCLEOTIDE SEQUENCE</scope>
    <source>
        <strain evidence="1">NIES-4236</strain>
    </source>
</reference>
<proteinExistence type="predicted"/>
<keyword evidence="2" id="KW-1185">Reference proteome</keyword>
<evidence type="ECO:0000313" key="1">
    <source>
        <dbReference type="EMBL" id="GET37870.1"/>
    </source>
</evidence>
<accession>A0AAV3XCR1</accession>
<evidence type="ECO:0000313" key="2">
    <source>
        <dbReference type="Proteomes" id="UP001050975"/>
    </source>
</evidence>
<gene>
    <name evidence="1" type="ORF">MiSe_26240</name>
</gene>
<dbReference type="AlphaFoldDB" id="A0AAV3XCR1"/>